<evidence type="ECO:0000259" key="9">
    <source>
        <dbReference type="PROSITE" id="PS51194"/>
    </source>
</evidence>
<dbReference type="GO" id="GO:0005524">
    <property type="term" value="F:ATP binding"/>
    <property type="evidence" value="ECO:0007669"/>
    <property type="project" value="UniProtKB-KW"/>
</dbReference>
<feature type="domain" description="Helicase C-terminal" evidence="9">
    <location>
        <begin position="476"/>
        <end position="632"/>
    </location>
</feature>
<protein>
    <submittedName>
        <fullName evidence="10">ATP-dependent DNA helicase RecG</fullName>
    </submittedName>
</protein>
<dbReference type="GO" id="GO:0003678">
    <property type="term" value="F:DNA helicase activity"/>
    <property type="evidence" value="ECO:0007669"/>
    <property type="project" value="TreeGrafter"/>
</dbReference>
<organism evidence="10 11">
    <name type="scientific">Methylobrevis albus</name>
    <dbReference type="NCBI Taxonomy" id="2793297"/>
    <lineage>
        <taxon>Bacteria</taxon>
        <taxon>Pseudomonadati</taxon>
        <taxon>Pseudomonadota</taxon>
        <taxon>Alphaproteobacteria</taxon>
        <taxon>Hyphomicrobiales</taxon>
        <taxon>Pleomorphomonadaceae</taxon>
        <taxon>Methylobrevis</taxon>
    </lineage>
</organism>
<dbReference type="InterPro" id="IPR045562">
    <property type="entry name" value="RecG_dom3_C"/>
</dbReference>
<dbReference type="Pfam" id="PF00271">
    <property type="entry name" value="Helicase_C"/>
    <property type="match status" value="1"/>
</dbReference>
<dbReference type="GO" id="GO:0003677">
    <property type="term" value="F:DNA binding"/>
    <property type="evidence" value="ECO:0007669"/>
    <property type="project" value="UniProtKB-KW"/>
</dbReference>
<accession>A0A931HYY9</accession>
<dbReference type="InterPro" id="IPR001650">
    <property type="entry name" value="Helicase_C-like"/>
</dbReference>
<dbReference type="SMART" id="SM00490">
    <property type="entry name" value="HELICc"/>
    <property type="match status" value="1"/>
</dbReference>
<dbReference type="InterPro" id="IPR014001">
    <property type="entry name" value="Helicase_ATP-bd"/>
</dbReference>
<keyword evidence="4 10" id="KW-0347">Helicase</keyword>
<dbReference type="AlphaFoldDB" id="A0A931HYY9"/>
<dbReference type="SUPFAM" id="SSF52540">
    <property type="entry name" value="P-loop containing nucleoside triphosphate hydrolases"/>
    <property type="match status" value="2"/>
</dbReference>
<keyword evidence="5" id="KW-0067">ATP-binding</keyword>
<evidence type="ECO:0000256" key="2">
    <source>
        <dbReference type="ARBA" id="ARBA00022763"/>
    </source>
</evidence>
<keyword evidence="11" id="KW-1185">Reference proteome</keyword>
<dbReference type="CDD" id="cd04488">
    <property type="entry name" value="RecG_wedge_OBF"/>
    <property type="match status" value="1"/>
</dbReference>
<dbReference type="PROSITE" id="PS51194">
    <property type="entry name" value="HELICASE_CTER"/>
    <property type="match status" value="1"/>
</dbReference>
<keyword evidence="7" id="KW-0234">DNA repair</keyword>
<reference evidence="10" key="1">
    <citation type="submission" date="2020-12" db="EMBL/GenBank/DDBJ databases">
        <title>Methylobrevis albus sp. nov., isolated from fresh water lack sediment.</title>
        <authorList>
            <person name="Zou Q."/>
        </authorList>
    </citation>
    <scope>NUCLEOTIDE SEQUENCE</scope>
    <source>
        <strain evidence="10">L22</strain>
    </source>
</reference>
<dbReference type="Pfam" id="PF19833">
    <property type="entry name" value="RecG_dom3_C"/>
    <property type="match status" value="1"/>
</dbReference>
<comment type="caution">
    <text evidence="10">The sequence shown here is derived from an EMBL/GenBank/DDBJ whole genome shotgun (WGS) entry which is preliminary data.</text>
</comment>
<dbReference type="InterPro" id="IPR012340">
    <property type="entry name" value="NA-bd_OB-fold"/>
</dbReference>
<dbReference type="Pfam" id="PF00270">
    <property type="entry name" value="DEAD"/>
    <property type="match status" value="1"/>
</dbReference>
<evidence type="ECO:0000256" key="4">
    <source>
        <dbReference type="ARBA" id="ARBA00022806"/>
    </source>
</evidence>
<dbReference type="InterPro" id="IPR027417">
    <property type="entry name" value="P-loop_NTPase"/>
</dbReference>
<dbReference type="NCBIfam" id="NF008164">
    <property type="entry name" value="PRK10917.1-2"/>
    <property type="match status" value="1"/>
</dbReference>
<evidence type="ECO:0000256" key="7">
    <source>
        <dbReference type="ARBA" id="ARBA00023204"/>
    </source>
</evidence>
<dbReference type="Gene3D" id="3.40.50.300">
    <property type="entry name" value="P-loop containing nucleotide triphosphate hydrolases"/>
    <property type="match status" value="2"/>
</dbReference>
<evidence type="ECO:0000256" key="3">
    <source>
        <dbReference type="ARBA" id="ARBA00022801"/>
    </source>
</evidence>
<feature type="domain" description="Helicase ATP-binding" evidence="8">
    <location>
        <begin position="292"/>
        <end position="453"/>
    </location>
</feature>
<sequence>MRPEILNPLFQPLADLPGVGPRTAPKLARLVGPPGETARDAVVADLLFHLPSGTVDRRRKALIARAPEGAISTLLVRVDRHKPGGTGPGGRRQPHRVYVHDESGEMALVYFHAEAGWIERLFPVGETRWISGTVEWFNGAPQMPHPDHVVAEADFEKLPLVEAVYPLTEGISGKLLQKLADAALARLPVLPDWLDPAFLAERRWPPFAEAMRDVHQPTDTVDALPTGPAWLRLAYDELLAGQLALAMVRASLRRAAGKRRVATGAMAAKLRSALPFALTGSQERAITEVLADLAEPSRMIRLVQGDVGSGKTMVALFAAAAVVESGAQAAIMAPTELLARQHARSLGPLCEAAGIRLAVLTGRDRGRERDRLVAEIADGSVDIVVGTHAIFQSDIAFRDLGLAVVDEQHRFGVHQRLALSSKGAGTDLLVMTATPIPRTLLLSYFGDMDVSRLDEKPAGRKPITTVSISLDRIGEVVDRIGAVVRDEGAKVYWVCPLVEESEVSDLAAAAERHGDLTRTFGPVVDLVHGRMKPAEKDAAMRRFQAGESRVLVSTTVIEVGVDVPDATIMVIEHAERFGLAQLHQLRGRVGRGDKASRCLLLFKAPLGETAKARLEVMRETEDGFVIAEKDLELRGGGEVLGTRQSGMPGYRIVRPELHGELIEIARDDAALVLARDPELASPRGTALRALLYLFGRDEAVRLLRAG</sequence>
<dbReference type="EMBL" id="JADZLT010000040">
    <property type="protein sequence ID" value="MBH0237015.1"/>
    <property type="molecule type" value="Genomic_DNA"/>
</dbReference>
<dbReference type="RefSeq" id="WP_197310094.1">
    <property type="nucleotide sequence ID" value="NZ_JADZLT010000040.1"/>
</dbReference>
<dbReference type="GO" id="GO:0006281">
    <property type="term" value="P:DNA repair"/>
    <property type="evidence" value="ECO:0007669"/>
    <property type="project" value="UniProtKB-KW"/>
</dbReference>
<evidence type="ECO:0000256" key="1">
    <source>
        <dbReference type="ARBA" id="ARBA00022741"/>
    </source>
</evidence>
<dbReference type="PANTHER" id="PTHR47964:SF1">
    <property type="entry name" value="ATP-DEPENDENT DNA HELICASE HOMOLOG RECG, CHLOROPLASTIC"/>
    <property type="match status" value="1"/>
</dbReference>
<gene>
    <name evidence="10" type="primary">recG</name>
    <name evidence="10" type="ORF">I5731_04200</name>
</gene>
<name>A0A931HYY9_9HYPH</name>
<dbReference type="SMART" id="SM00487">
    <property type="entry name" value="DEXDc"/>
    <property type="match status" value="1"/>
</dbReference>
<dbReference type="PROSITE" id="PS51192">
    <property type="entry name" value="HELICASE_ATP_BIND_1"/>
    <property type="match status" value="1"/>
</dbReference>
<evidence type="ECO:0000259" key="8">
    <source>
        <dbReference type="PROSITE" id="PS51192"/>
    </source>
</evidence>
<dbReference type="NCBIfam" id="NF008168">
    <property type="entry name" value="PRK10917.2-2"/>
    <property type="match status" value="1"/>
</dbReference>
<evidence type="ECO:0000256" key="6">
    <source>
        <dbReference type="ARBA" id="ARBA00023125"/>
    </source>
</evidence>
<keyword evidence="3" id="KW-0378">Hydrolase</keyword>
<evidence type="ECO:0000256" key="5">
    <source>
        <dbReference type="ARBA" id="ARBA00022840"/>
    </source>
</evidence>
<keyword evidence="6" id="KW-0238">DNA-binding</keyword>
<dbReference type="GO" id="GO:0016787">
    <property type="term" value="F:hydrolase activity"/>
    <property type="evidence" value="ECO:0007669"/>
    <property type="project" value="UniProtKB-KW"/>
</dbReference>
<dbReference type="Gene3D" id="2.40.50.140">
    <property type="entry name" value="Nucleic acid-binding proteins"/>
    <property type="match status" value="1"/>
</dbReference>
<dbReference type="Proteomes" id="UP000631694">
    <property type="component" value="Unassembled WGS sequence"/>
</dbReference>
<evidence type="ECO:0000313" key="11">
    <source>
        <dbReference type="Proteomes" id="UP000631694"/>
    </source>
</evidence>
<dbReference type="InterPro" id="IPR047112">
    <property type="entry name" value="RecG/Mfd"/>
</dbReference>
<keyword evidence="2" id="KW-0227">DNA damage</keyword>
<dbReference type="SUPFAM" id="SSF50249">
    <property type="entry name" value="Nucleic acid-binding proteins"/>
    <property type="match status" value="1"/>
</dbReference>
<keyword evidence="1" id="KW-0547">Nucleotide-binding</keyword>
<evidence type="ECO:0000313" key="10">
    <source>
        <dbReference type="EMBL" id="MBH0237015.1"/>
    </source>
</evidence>
<dbReference type="InterPro" id="IPR011545">
    <property type="entry name" value="DEAD/DEAH_box_helicase_dom"/>
</dbReference>
<dbReference type="PANTHER" id="PTHR47964">
    <property type="entry name" value="ATP-DEPENDENT DNA HELICASE HOMOLOG RECG, CHLOROPLASTIC"/>
    <property type="match status" value="1"/>
</dbReference>
<proteinExistence type="predicted"/>